<dbReference type="AlphaFoldDB" id="A0A8X7BAU0"/>
<sequence length="70" mass="7938">MVTSGSSFTPTPLGRENNIEVGQTPQAPAFQWYWVRTHDMPVMIRYLNRWATAAPHKNGTNSIRICSSLF</sequence>
<reference evidence="2" key="1">
    <citation type="submission" date="2020-08" db="EMBL/GenBank/DDBJ databases">
        <title>Multicomponent nature underlies the extraordinary mechanical properties of spider dragline silk.</title>
        <authorList>
            <person name="Kono N."/>
            <person name="Nakamura H."/>
            <person name="Mori M."/>
            <person name="Yoshida Y."/>
            <person name="Ohtoshi R."/>
            <person name="Malay A.D."/>
            <person name="Moran D.A.P."/>
            <person name="Tomita M."/>
            <person name="Numata K."/>
            <person name="Arakawa K."/>
        </authorList>
    </citation>
    <scope>NUCLEOTIDE SEQUENCE</scope>
</reference>
<dbReference type="EMBL" id="BMAU01021371">
    <property type="protein sequence ID" value="GFY25335.1"/>
    <property type="molecule type" value="Genomic_DNA"/>
</dbReference>
<evidence type="ECO:0000256" key="1">
    <source>
        <dbReference type="SAM" id="MobiDB-lite"/>
    </source>
</evidence>
<evidence type="ECO:0000313" key="3">
    <source>
        <dbReference type="Proteomes" id="UP000887159"/>
    </source>
</evidence>
<protein>
    <submittedName>
        <fullName evidence="2">Uncharacterized protein</fullName>
    </submittedName>
</protein>
<accession>A0A8X7BAU0</accession>
<gene>
    <name evidence="2" type="ORF">TNCV_2484551</name>
</gene>
<keyword evidence="3" id="KW-1185">Reference proteome</keyword>
<name>A0A8X7BAU0_TRICX</name>
<dbReference type="Proteomes" id="UP000887159">
    <property type="component" value="Unassembled WGS sequence"/>
</dbReference>
<feature type="compositionally biased region" description="Polar residues" evidence="1">
    <location>
        <begin position="1"/>
        <end position="10"/>
    </location>
</feature>
<organism evidence="2 3">
    <name type="scientific">Trichonephila clavipes</name>
    <name type="common">Golden silk orbweaver</name>
    <name type="synonym">Nephila clavipes</name>
    <dbReference type="NCBI Taxonomy" id="2585209"/>
    <lineage>
        <taxon>Eukaryota</taxon>
        <taxon>Metazoa</taxon>
        <taxon>Ecdysozoa</taxon>
        <taxon>Arthropoda</taxon>
        <taxon>Chelicerata</taxon>
        <taxon>Arachnida</taxon>
        <taxon>Araneae</taxon>
        <taxon>Araneomorphae</taxon>
        <taxon>Entelegynae</taxon>
        <taxon>Araneoidea</taxon>
        <taxon>Nephilidae</taxon>
        <taxon>Trichonephila</taxon>
    </lineage>
</organism>
<proteinExistence type="predicted"/>
<evidence type="ECO:0000313" key="2">
    <source>
        <dbReference type="EMBL" id="GFY25335.1"/>
    </source>
</evidence>
<feature type="region of interest" description="Disordered" evidence="1">
    <location>
        <begin position="1"/>
        <end position="22"/>
    </location>
</feature>
<comment type="caution">
    <text evidence="2">The sequence shown here is derived from an EMBL/GenBank/DDBJ whole genome shotgun (WGS) entry which is preliminary data.</text>
</comment>